<evidence type="ECO:0000313" key="1">
    <source>
        <dbReference type="EMBL" id="KRO18564.1"/>
    </source>
</evidence>
<reference evidence="1 2" key="1">
    <citation type="journal article" date="2015" name="Genome Announc.">
        <title>Expanding the biotechnology potential of lactobacilli through comparative genomics of 213 strains and associated genera.</title>
        <authorList>
            <person name="Sun Z."/>
            <person name="Harris H.M."/>
            <person name="McCann A."/>
            <person name="Guo C."/>
            <person name="Argimon S."/>
            <person name="Zhang W."/>
            <person name="Yang X."/>
            <person name="Jeffery I.B."/>
            <person name="Cooney J.C."/>
            <person name="Kagawa T.F."/>
            <person name="Liu W."/>
            <person name="Song Y."/>
            <person name="Salvetti E."/>
            <person name="Wrobel A."/>
            <person name="Rasinkangas P."/>
            <person name="Parkhill J."/>
            <person name="Rea M.C."/>
            <person name="O'Sullivan O."/>
            <person name="Ritari J."/>
            <person name="Douillard F.P."/>
            <person name="Paul Ross R."/>
            <person name="Yang R."/>
            <person name="Briner A.E."/>
            <person name="Felis G.E."/>
            <person name="de Vos W.M."/>
            <person name="Barrangou R."/>
            <person name="Klaenhammer T.R."/>
            <person name="Caufield P.W."/>
            <person name="Cui Y."/>
            <person name="Zhang H."/>
            <person name="O'Toole P.W."/>
        </authorList>
    </citation>
    <scope>NUCLEOTIDE SEQUENCE [LARGE SCALE GENOMIC DNA]</scope>
    <source>
        <strain evidence="1 2">DSM 24301</strain>
    </source>
</reference>
<proteinExistence type="predicted"/>
<dbReference type="OrthoDB" id="2300683at2"/>
<keyword evidence="2" id="KW-1185">Reference proteome</keyword>
<dbReference type="AlphaFoldDB" id="A0A0R2MYV9"/>
<name>A0A0R2MYV9_9LACO</name>
<dbReference type="RefSeq" id="WP_054777234.1">
    <property type="nucleotide sequence ID" value="NZ_BBBX01000009.1"/>
</dbReference>
<gene>
    <name evidence="1" type="ORF">IV56_GL000841</name>
</gene>
<dbReference type="Proteomes" id="UP000050969">
    <property type="component" value="Unassembled WGS sequence"/>
</dbReference>
<organism evidence="1 2">
    <name type="scientific">Lacticaseibacillus saniviri JCM 17471 = DSM 24301</name>
    <dbReference type="NCBI Taxonomy" id="1293598"/>
    <lineage>
        <taxon>Bacteria</taxon>
        <taxon>Bacillati</taxon>
        <taxon>Bacillota</taxon>
        <taxon>Bacilli</taxon>
        <taxon>Lactobacillales</taxon>
        <taxon>Lactobacillaceae</taxon>
        <taxon>Lacticaseibacillus</taxon>
    </lineage>
</organism>
<accession>A0A0R2MYV9</accession>
<sequence length="82" mass="9519">MKKKTLKQMIKKQQTKLEYFYITFTDGTTVEVPVDISAGKEMNHDALLLQLRNKQGSVTAYDGQVYQFRDVVRYEVDANKRG</sequence>
<dbReference type="PATRIC" id="fig|1293598.4.peg.889"/>
<evidence type="ECO:0000313" key="2">
    <source>
        <dbReference type="Proteomes" id="UP000050969"/>
    </source>
</evidence>
<protein>
    <submittedName>
        <fullName evidence="1">Uncharacterized protein</fullName>
    </submittedName>
</protein>
<comment type="caution">
    <text evidence="1">The sequence shown here is derived from an EMBL/GenBank/DDBJ whole genome shotgun (WGS) entry which is preliminary data.</text>
</comment>
<dbReference type="EMBL" id="JQCE01000004">
    <property type="protein sequence ID" value="KRO18564.1"/>
    <property type="molecule type" value="Genomic_DNA"/>
</dbReference>